<reference evidence="3 4" key="2">
    <citation type="submission" date="2018-11" db="EMBL/GenBank/DDBJ databases">
        <authorList>
            <consortium name="Pathogen Informatics"/>
        </authorList>
    </citation>
    <scope>NUCLEOTIDE SEQUENCE [LARGE SCALE GENOMIC DNA]</scope>
</reference>
<feature type="transmembrane region" description="Helical" evidence="2">
    <location>
        <begin position="45"/>
        <end position="65"/>
    </location>
</feature>
<organism evidence="5">
    <name type="scientific">Gongylonema pulchrum</name>
    <dbReference type="NCBI Taxonomy" id="637853"/>
    <lineage>
        <taxon>Eukaryota</taxon>
        <taxon>Metazoa</taxon>
        <taxon>Ecdysozoa</taxon>
        <taxon>Nematoda</taxon>
        <taxon>Chromadorea</taxon>
        <taxon>Rhabditida</taxon>
        <taxon>Spirurina</taxon>
        <taxon>Spiruromorpha</taxon>
        <taxon>Spiruroidea</taxon>
        <taxon>Gongylonematidae</taxon>
        <taxon>Gongylonema</taxon>
    </lineage>
</organism>
<dbReference type="InterPro" id="IPR036259">
    <property type="entry name" value="MFS_trans_sf"/>
</dbReference>
<sequence length="207" mass="23863">MHWKYIALTVCAYGVIKKFRPATPFLTPYLLSPYKNFTDVQLYSQIYPLWCYSYLIALIPIFFLTDILRYRPIVMLEATSFCATSAILIWGTTLWQMQLMQICYGLFCTNQSQKASVFEKPEADFRISMIFFDNVCPSIAGVSTASEIAYFSLMYVIVDQKHFKRITSYLRTATLVGKFLAYGLAQFLVSFHIGSYLLLNQVRSAEL</sequence>
<dbReference type="Pfam" id="PF01770">
    <property type="entry name" value="Folate_carrier"/>
    <property type="match status" value="2"/>
</dbReference>
<dbReference type="PANTHER" id="PTHR10686:SF20">
    <property type="entry name" value="FOLATE TRANSPORTER 1"/>
    <property type="match status" value="1"/>
</dbReference>
<evidence type="ECO:0000256" key="2">
    <source>
        <dbReference type="SAM" id="Phobius"/>
    </source>
</evidence>
<feature type="transmembrane region" description="Helical" evidence="2">
    <location>
        <begin position="179"/>
        <end position="199"/>
    </location>
</feature>
<dbReference type="PANTHER" id="PTHR10686">
    <property type="entry name" value="FOLATE TRANSPORTER"/>
    <property type="match status" value="1"/>
</dbReference>
<keyword evidence="4" id="KW-1185">Reference proteome</keyword>
<dbReference type="AlphaFoldDB" id="A0A183DC80"/>
<keyword evidence="2" id="KW-1133">Transmembrane helix</keyword>
<dbReference type="Proteomes" id="UP000271098">
    <property type="component" value="Unassembled WGS sequence"/>
</dbReference>
<evidence type="ECO:0000313" key="4">
    <source>
        <dbReference type="Proteomes" id="UP000271098"/>
    </source>
</evidence>
<dbReference type="InterPro" id="IPR002666">
    <property type="entry name" value="Folate_carrier"/>
</dbReference>
<feature type="transmembrane region" description="Helical" evidence="2">
    <location>
        <begin position="72"/>
        <end position="91"/>
    </location>
</feature>
<reference evidence="5" key="1">
    <citation type="submission" date="2016-06" db="UniProtKB">
        <authorList>
            <consortium name="WormBaseParasite"/>
        </authorList>
    </citation>
    <scope>IDENTIFICATION</scope>
</reference>
<dbReference type="WBParaSite" id="GPUH_0000633001-mRNA-1">
    <property type="protein sequence ID" value="GPUH_0000633001-mRNA-1"/>
    <property type="gene ID" value="GPUH_0000633001"/>
</dbReference>
<proteinExistence type="inferred from homology"/>
<name>A0A183DC80_9BILA</name>
<feature type="transmembrane region" description="Helical" evidence="2">
    <location>
        <begin position="138"/>
        <end position="158"/>
    </location>
</feature>
<dbReference type="OrthoDB" id="18814at2759"/>
<dbReference type="EMBL" id="UYRT01014670">
    <property type="protein sequence ID" value="VDK54250.1"/>
    <property type="molecule type" value="Genomic_DNA"/>
</dbReference>
<dbReference type="GO" id="GO:0005886">
    <property type="term" value="C:plasma membrane"/>
    <property type="evidence" value="ECO:0007669"/>
    <property type="project" value="TreeGrafter"/>
</dbReference>
<evidence type="ECO:0000256" key="1">
    <source>
        <dbReference type="ARBA" id="ARBA00005773"/>
    </source>
</evidence>
<gene>
    <name evidence="3" type="ORF">GPUH_LOCUS6320</name>
</gene>
<evidence type="ECO:0000313" key="5">
    <source>
        <dbReference type="WBParaSite" id="GPUH_0000633001-mRNA-1"/>
    </source>
</evidence>
<keyword evidence="2" id="KW-0472">Membrane</keyword>
<keyword evidence="2" id="KW-0812">Transmembrane</keyword>
<accession>A0A183DC80</accession>
<dbReference type="SUPFAM" id="SSF103473">
    <property type="entry name" value="MFS general substrate transporter"/>
    <property type="match status" value="1"/>
</dbReference>
<evidence type="ECO:0000313" key="3">
    <source>
        <dbReference type="EMBL" id="VDK54250.1"/>
    </source>
</evidence>
<dbReference type="GO" id="GO:0090482">
    <property type="term" value="F:vitamin transmembrane transporter activity"/>
    <property type="evidence" value="ECO:0007669"/>
    <property type="project" value="InterPro"/>
</dbReference>
<protein>
    <submittedName>
        <fullName evidence="3 5">Uncharacterized protein</fullName>
    </submittedName>
</protein>
<comment type="similarity">
    <text evidence="1">Belongs to the reduced folate carrier (RFC) transporter (TC 2.A.48) family.</text>
</comment>